<dbReference type="OrthoDB" id="9814760at2"/>
<dbReference type="EMBL" id="CP028918">
    <property type="protein sequence ID" value="AWB48070.1"/>
    <property type="molecule type" value="Genomic_DNA"/>
</dbReference>
<dbReference type="Proteomes" id="UP000244496">
    <property type="component" value="Chromosome"/>
</dbReference>
<evidence type="ECO:0000313" key="2">
    <source>
        <dbReference type="EMBL" id="AWB48070.1"/>
    </source>
</evidence>
<dbReference type="AlphaFoldDB" id="A0A2S0UJX8"/>
<dbReference type="Gene3D" id="3.40.50.1820">
    <property type="entry name" value="alpha/beta hydrolase"/>
    <property type="match status" value="1"/>
</dbReference>
<proteinExistence type="predicted"/>
<evidence type="ECO:0000256" key="1">
    <source>
        <dbReference type="ARBA" id="ARBA00022801"/>
    </source>
</evidence>
<gene>
    <name evidence="2" type="ORF">HYN69_05670</name>
</gene>
<dbReference type="PIRSF" id="PIRSF031982">
    <property type="entry name" value="UCP031982_abhydr"/>
    <property type="match status" value="1"/>
</dbReference>
<dbReference type="PANTHER" id="PTHR22946">
    <property type="entry name" value="DIENELACTONE HYDROLASE DOMAIN-CONTAINING PROTEIN-RELATED"/>
    <property type="match status" value="1"/>
</dbReference>
<dbReference type="Pfam" id="PF03403">
    <property type="entry name" value="PAF-AH_p_II"/>
    <property type="match status" value="1"/>
</dbReference>
<name>A0A2S0UJX8_9RHOB</name>
<dbReference type="InterPro" id="IPR016986">
    <property type="entry name" value="UCP031982_abhydr"/>
</dbReference>
<dbReference type="SUPFAM" id="SSF53474">
    <property type="entry name" value="alpha/beta-Hydrolases"/>
    <property type="match status" value="1"/>
</dbReference>
<organism evidence="2 3">
    <name type="scientific">Paragemmobacter aquarius</name>
    <dbReference type="NCBI Taxonomy" id="2169400"/>
    <lineage>
        <taxon>Bacteria</taxon>
        <taxon>Pseudomonadati</taxon>
        <taxon>Pseudomonadota</taxon>
        <taxon>Alphaproteobacteria</taxon>
        <taxon>Rhodobacterales</taxon>
        <taxon>Paracoccaceae</taxon>
        <taxon>Paragemmobacter</taxon>
    </lineage>
</organism>
<sequence>MFKWFVRIAVACAALVAALLGLVALIDTRVGDIPSEAPAYRVTHIAAAHRPDGLDLHLWYPASAGQITLIGQNALFYGFHARRDAVGDGISHPLVLLSHGSGGNAERLGWIGSALASKGIIVAAVNHPGTTSGDSQPSRTVMPWERTEDLSTILDYLQADAPQGMVPDMNRVGALGFSLGGASVLLSAGARLSKDDFIQYCAANAGQDDCGWLAEGGVDFSQIDAPKYERDNRDQRIKAVVAIDPALTRAMRKHSLTRLPPSLVINLGSDGEIPLAMQADGLAAVNPAIEYRTVPGARHFSFLARCSLLGVVMIALAGDDNICSDRGLRDRGEIQAELVQMIGTFLTDRL</sequence>
<dbReference type="PANTHER" id="PTHR22946:SF9">
    <property type="entry name" value="POLYKETIDE TRANSFERASE AF380"/>
    <property type="match status" value="1"/>
</dbReference>
<evidence type="ECO:0000313" key="3">
    <source>
        <dbReference type="Proteomes" id="UP000244496"/>
    </source>
</evidence>
<accession>A0A2S0UJX8</accession>
<keyword evidence="1 2" id="KW-0378">Hydrolase</keyword>
<protein>
    <submittedName>
        <fullName evidence="2">Dienelactone hydrolase</fullName>
    </submittedName>
</protein>
<dbReference type="KEGG" id="geh:HYN69_05670"/>
<dbReference type="InterPro" id="IPR050261">
    <property type="entry name" value="FrsA_esterase"/>
</dbReference>
<reference evidence="2 3" key="1">
    <citation type="submission" date="2018-04" db="EMBL/GenBank/DDBJ databases">
        <title>Genome sequencing of Gemmobacter.</title>
        <authorList>
            <person name="Yi H."/>
            <person name="Baek M.-G."/>
        </authorList>
    </citation>
    <scope>NUCLEOTIDE SEQUENCE [LARGE SCALE GENOMIC DNA]</scope>
    <source>
        <strain evidence="2 3">HYN0069</strain>
    </source>
</reference>
<keyword evidence="3" id="KW-1185">Reference proteome</keyword>
<dbReference type="InterPro" id="IPR029058">
    <property type="entry name" value="AB_hydrolase_fold"/>
</dbReference>
<dbReference type="GO" id="GO:0052689">
    <property type="term" value="F:carboxylic ester hydrolase activity"/>
    <property type="evidence" value="ECO:0007669"/>
    <property type="project" value="UniProtKB-ARBA"/>
</dbReference>